<dbReference type="PANTHER" id="PTHR23012:SF215">
    <property type="entry name" value="RING_FYVE_PHD ZINC FINGER SUPERFAMILY PROTEIN"/>
    <property type="match status" value="1"/>
</dbReference>
<dbReference type="InterPro" id="IPR033275">
    <property type="entry name" value="MARCH-like"/>
</dbReference>
<protein>
    <submittedName>
        <fullName evidence="6">E3 ubiquitin-protein ligase MARCHF9</fullName>
    </submittedName>
</protein>
<accession>A0AAV6P8Y5</accession>
<feature type="transmembrane region" description="Helical" evidence="4">
    <location>
        <begin position="208"/>
        <end position="227"/>
    </location>
</feature>
<evidence type="ECO:0000256" key="3">
    <source>
        <dbReference type="ARBA" id="ARBA00022833"/>
    </source>
</evidence>
<dbReference type="CDD" id="cd16495">
    <property type="entry name" value="RING_CH-C4HC3_MARCH"/>
    <property type="match status" value="1"/>
</dbReference>
<comment type="caution">
    <text evidence="6">The sequence shown here is derived from an EMBL/GenBank/DDBJ whole genome shotgun (WGS) entry which is preliminary data.</text>
</comment>
<name>A0AAV6P8Y5_9ROSI</name>
<feature type="domain" description="RING-CH-type" evidence="5">
    <location>
        <begin position="86"/>
        <end position="146"/>
    </location>
</feature>
<keyword evidence="2" id="KW-0863">Zinc-finger</keyword>
<dbReference type="InterPro" id="IPR011016">
    <property type="entry name" value="Znf_RING-CH"/>
</dbReference>
<gene>
    <name evidence="6" type="primary">Marchf9</name>
    <name evidence="6" type="ORF">SDJN03_00790</name>
</gene>
<dbReference type="EMBL" id="JAGKQH010000001">
    <property type="protein sequence ID" value="KAG6607448.1"/>
    <property type="molecule type" value="Genomic_DNA"/>
</dbReference>
<feature type="transmembrane region" description="Helical" evidence="4">
    <location>
        <begin position="239"/>
        <end position="263"/>
    </location>
</feature>
<dbReference type="SMART" id="SM00744">
    <property type="entry name" value="RINGv"/>
    <property type="match status" value="1"/>
</dbReference>
<dbReference type="GO" id="GO:0016567">
    <property type="term" value="P:protein ubiquitination"/>
    <property type="evidence" value="ECO:0007669"/>
    <property type="project" value="TreeGrafter"/>
</dbReference>
<proteinExistence type="predicted"/>
<keyword evidence="7" id="KW-1185">Reference proteome</keyword>
<reference evidence="6 7" key="1">
    <citation type="journal article" date="2021" name="Hortic Res">
        <title>The domestication of Cucurbita argyrosperma as revealed by the genome of its wild relative.</title>
        <authorList>
            <person name="Barrera-Redondo J."/>
            <person name="Sanchez-de la Vega G."/>
            <person name="Aguirre-Liguori J.A."/>
            <person name="Castellanos-Morales G."/>
            <person name="Gutierrez-Guerrero Y.T."/>
            <person name="Aguirre-Dugua X."/>
            <person name="Aguirre-Planter E."/>
            <person name="Tenaillon M.I."/>
            <person name="Lira-Saade R."/>
            <person name="Eguiarte L.E."/>
        </authorList>
    </citation>
    <scope>NUCLEOTIDE SEQUENCE [LARGE SCALE GENOMIC DNA]</scope>
    <source>
        <strain evidence="6">JBR-2021</strain>
    </source>
</reference>
<evidence type="ECO:0000256" key="2">
    <source>
        <dbReference type="ARBA" id="ARBA00022771"/>
    </source>
</evidence>
<evidence type="ECO:0000313" key="7">
    <source>
        <dbReference type="Proteomes" id="UP000685013"/>
    </source>
</evidence>
<evidence type="ECO:0000256" key="4">
    <source>
        <dbReference type="SAM" id="Phobius"/>
    </source>
</evidence>
<evidence type="ECO:0000259" key="5">
    <source>
        <dbReference type="PROSITE" id="PS51292"/>
    </source>
</evidence>
<dbReference type="PANTHER" id="PTHR23012">
    <property type="entry name" value="RING/FYVE/PHD ZINC FINGER DOMAIN-CONTAINING"/>
    <property type="match status" value="1"/>
</dbReference>
<dbReference type="GO" id="GO:0008270">
    <property type="term" value="F:zinc ion binding"/>
    <property type="evidence" value="ECO:0007669"/>
    <property type="project" value="UniProtKB-KW"/>
</dbReference>
<organism evidence="6 7">
    <name type="scientific">Cucurbita argyrosperma subsp. sororia</name>
    <dbReference type="NCBI Taxonomy" id="37648"/>
    <lineage>
        <taxon>Eukaryota</taxon>
        <taxon>Viridiplantae</taxon>
        <taxon>Streptophyta</taxon>
        <taxon>Embryophyta</taxon>
        <taxon>Tracheophyta</taxon>
        <taxon>Spermatophyta</taxon>
        <taxon>Magnoliopsida</taxon>
        <taxon>eudicotyledons</taxon>
        <taxon>Gunneridae</taxon>
        <taxon>Pentapetalae</taxon>
        <taxon>rosids</taxon>
        <taxon>fabids</taxon>
        <taxon>Cucurbitales</taxon>
        <taxon>Cucurbitaceae</taxon>
        <taxon>Cucurbiteae</taxon>
        <taxon>Cucurbita</taxon>
    </lineage>
</organism>
<keyword evidence="4" id="KW-0812">Transmembrane</keyword>
<dbReference type="Proteomes" id="UP000685013">
    <property type="component" value="Chromosome 1"/>
</dbReference>
<sequence>MWARDAEILSILCNFESCFQGFCRIEGNRTQERRLKEDFVFAQEWSLQGTTAPGSSLESSSSQNAEPSVCAIAVEDVDEHEGSEEDPLIQTVECRICQEEDSIKNLEIPCACSGSLKYAHRKCVQRWCNEKGDITCEICHQNYQPGYTLPTPPPRMEDATIDISEGWAVSETALDLHDPRLLAMAAAERHFLEAEYDEYADASANGTAFCRSAALILLALLLLRHALYLTNGDGEDDAYTFFSLLLLRAAGFLLPCYIMAWAISILQRRRQRQEAAALAATEVAFMLQAAQVWHLLLGDMERQLTKASLGMAYDKMNLKISLHVLGPKVANLLLCIGILALQSQGTNGLTNIVLALRWDKLNIPISNSFKLVKDDWRGTLAFAPAPSMGFDPTRLNKRRIRRGSDPIHNKC</sequence>
<keyword evidence="4" id="KW-1133">Transmembrane helix</keyword>
<dbReference type="AlphaFoldDB" id="A0AAV6P8Y5"/>
<dbReference type="InterPro" id="IPR022143">
    <property type="entry name" value="DUF3675"/>
</dbReference>
<keyword evidence="3" id="KW-0862">Zinc</keyword>
<evidence type="ECO:0000313" key="6">
    <source>
        <dbReference type="EMBL" id="KAG6607448.1"/>
    </source>
</evidence>
<dbReference type="Pfam" id="PF12906">
    <property type="entry name" value="RINGv"/>
    <property type="match status" value="1"/>
</dbReference>
<dbReference type="FunFam" id="3.30.40.10:FF:000146">
    <property type="entry name" value="RING/FYVE/PHD zinc finger protein"/>
    <property type="match status" value="1"/>
</dbReference>
<dbReference type="Pfam" id="PF12428">
    <property type="entry name" value="DUF3675"/>
    <property type="match status" value="1"/>
</dbReference>
<evidence type="ECO:0000256" key="1">
    <source>
        <dbReference type="ARBA" id="ARBA00022723"/>
    </source>
</evidence>
<feature type="non-terminal residue" evidence="6">
    <location>
        <position position="1"/>
    </location>
</feature>
<dbReference type="GO" id="GO:0016020">
    <property type="term" value="C:membrane"/>
    <property type="evidence" value="ECO:0007669"/>
    <property type="project" value="TreeGrafter"/>
</dbReference>
<dbReference type="GO" id="GO:0004842">
    <property type="term" value="F:ubiquitin-protein transferase activity"/>
    <property type="evidence" value="ECO:0007669"/>
    <property type="project" value="TreeGrafter"/>
</dbReference>
<keyword evidence="4" id="KW-0472">Membrane</keyword>
<dbReference type="PROSITE" id="PS51292">
    <property type="entry name" value="ZF_RING_CH"/>
    <property type="match status" value="1"/>
</dbReference>
<keyword evidence="1" id="KW-0479">Metal-binding</keyword>